<reference evidence="13" key="1">
    <citation type="journal article" date="2021" name="Front. Plant Sci.">
        <title>Chromosome-Scale Genome Assembly for Chinese Sour Jujube and Insights Into Its Genome Evolution and Domestication Signature.</title>
        <authorList>
            <person name="Shen L.-Y."/>
            <person name="Luo H."/>
            <person name="Wang X.-L."/>
            <person name="Wang X.-M."/>
            <person name="Qiu X.-J."/>
            <person name="Liu H."/>
            <person name="Zhou S.-S."/>
            <person name="Jia K.-H."/>
            <person name="Nie S."/>
            <person name="Bao Y.-T."/>
            <person name="Zhang R.-G."/>
            <person name="Yun Q.-Z."/>
            <person name="Chai Y.-H."/>
            <person name="Lu J.-Y."/>
            <person name="Li Y."/>
            <person name="Zhao S.-W."/>
            <person name="Mao J.-F."/>
            <person name="Jia S.-G."/>
            <person name="Mao Y.-M."/>
        </authorList>
    </citation>
    <scope>NUCLEOTIDE SEQUENCE</scope>
    <source>
        <strain evidence="13">AT0</strain>
        <tissue evidence="13">Leaf</tissue>
    </source>
</reference>
<dbReference type="SUPFAM" id="SSF51069">
    <property type="entry name" value="Carbonic anhydrase"/>
    <property type="match status" value="1"/>
</dbReference>
<evidence type="ECO:0000256" key="11">
    <source>
        <dbReference type="SAM" id="MobiDB-lite"/>
    </source>
</evidence>
<dbReference type="PANTHER" id="PTHR18952">
    <property type="entry name" value="CARBONIC ANHYDRASE"/>
    <property type="match status" value="1"/>
</dbReference>
<evidence type="ECO:0000256" key="5">
    <source>
        <dbReference type="ARBA" id="ARBA00012925"/>
    </source>
</evidence>
<gene>
    <name evidence="13" type="ORF">FEM48_Zijuj12G0046200</name>
</gene>
<dbReference type="GO" id="GO:0006730">
    <property type="term" value="P:one-carbon metabolic process"/>
    <property type="evidence" value="ECO:0007669"/>
    <property type="project" value="TreeGrafter"/>
</dbReference>
<comment type="function">
    <text evidence="2 10">Reversible hydration of carbon dioxide.</text>
</comment>
<dbReference type="PROSITE" id="PS00162">
    <property type="entry name" value="ALPHA_CA_1"/>
    <property type="match status" value="1"/>
</dbReference>
<keyword evidence="8 10" id="KW-0456">Lyase</keyword>
<dbReference type="Gene3D" id="3.10.200.10">
    <property type="entry name" value="Alpha carbonic anhydrase"/>
    <property type="match status" value="1"/>
</dbReference>
<dbReference type="Proteomes" id="UP000813462">
    <property type="component" value="Unassembled WGS sequence"/>
</dbReference>
<dbReference type="Pfam" id="PF00194">
    <property type="entry name" value="Carb_anhydrase"/>
    <property type="match status" value="1"/>
</dbReference>
<dbReference type="EC" id="4.2.1.1" evidence="5 10"/>
<feature type="domain" description="Alpha-carbonic anhydrase" evidence="12">
    <location>
        <begin position="32"/>
        <end position="265"/>
    </location>
</feature>
<feature type="chain" id="PRO_5038162124" description="Carbonic anhydrase" evidence="10">
    <location>
        <begin position="26"/>
        <end position="265"/>
    </location>
</feature>
<keyword evidence="6 10" id="KW-0479">Metal-binding</keyword>
<evidence type="ECO:0000313" key="13">
    <source>
        <dbReference type="EMBL" id="KAH7512020.1"/>
    </source>
</evidence>
<evidence type="ECO:0000256" key="2">
    <source>
        <dbReference type="ARBA" id="ARBA00002904"/>
    </source>
</evidence>
<dbReference type="InterPro" id="IPR001148">
    <property type="entry name" value="CA_dom"/>
</dbReference>
<proteinExistence type="inferred from homology"/>
<dbReference type="SMART" id="SM01057">
    <property type="entry name" value="Carb_anhydrase"/>
    <property type="match status" value="1"/>
</dbReference>
<evidence type="ECO:0000256" key="10">
    <source>
        <dbReference type="RuleBase" id="RU367011"/>
    </source>
</evidence>
<accession>A0A978UB77</accession>
<comment type="similarity">
    <text evidence="10">Belongs to the alpha-carbonic anhydrase family.</text>
</comment>
<comment type="caution">
    <text evidence="13">The sequence shown here is derived from an EMBL/GenBank/DDBJ whole genome shotgun (WGS) entry which is preliminary data.</text>
</comment>
<dbReference type="InterPro" id="IPR023561">
    <property type="entry name" value="Carbonic_anhydrase_a-class"/>
</dbReference>
<evidence type="ECO:0000256" key="6">
    <source>
        <dbReference type="ARBA" id="ARBA00022723"/>
    </source>
</evidence>
<keyword evidence="7 10" id="KW-0862">Zinc</keyword>
<evidence type="ECO:0000256" key="4">
    <source>
        <dbReference type="ARBA" id="ARBA00006365"/>
    </source>
</evidence>
<protein>
    <recommendedName>
        <fullName evidence="5 10">Carbonic anhydrase</fullName>
        <ecNumber evidence="5 10">4.2.1.1</ecNumber>
    </recommendedName>
</protein>
<evidence type="ECO:0000256" key="7">
    <source>
        <dbReference type="ARBA" id="ARBA00022833"/>
    </source>
</evidence>
<comment type="cofactor">
    <cofactor evidence="1 10">
        <name>Zn(2+)</name>
        <dbReference type="ChEBI" id="CHEBI:29105"/>
    </cofactor>
</comment>
<evidence type="ECO:0000313" key="14">
    <source>
        <dbReference type="Proteomes" id="UP000813462"/>
    </source>
</evidence>
<comment type="catalytic activity">
    <reaction evidence="9 10">
        <text>hydrogencarbonate + H(+) = CO2 + H2O</text>
        <dbReference type="Rhea" id="RHEA:10748"/>
        <dbReference type="ChEBI" id="CHEBI:15377"/>
        <dbReference type="ChEBI" id="CHEBI:15378"/>
        <dbReference type="ChEBI" id="CHEBI:16526"/>
        <dbReference type="ChEBI" id="CHEBI:17544"/>
        <dbReference type="EC" id="4.2.1.1"/>
    </reaction>
</comment>
<evidence type="ECO:0000259" key="12">
    <source>
        <dbReference type="PROSITE" id="PS51144"/>
    </source>
</evidence>
<comment type="similarity">
    <text evidence="4">Belongs to the alpha-class carbonic anhydrase family.</text>
</comment>
<dbReference type="GO" id="GO:0008270">
    <property type="term" value="F:zinc ion binding"/>
    <property type="evidence" value="ECO:0007669"/>
    <property type="project" value="UniProtKB-UniRule"/>
</dbReference>
<feature type="region of interest" description="Disordered" evidence="11">
    <location>
        <begin position="240"/>
        <end position="265"/>
    </location>
</feature>
<evidence type="ECO:0000256" key="9">
    <source>
        <dbReference type="ARBA" id="ARBA00048348"/>
    </source>
</evidence>
<dbReference type="EMBL" id="JAEACU010000012">
    <property type="protein sequence ID" value="KAH7512020.1"/>
    <property type="molecule type" value="Genomic_DNA"/>
</dbReference>
<dbReference type="GO" id="GO:0009570">
    <property type="term" value="C:chloroplast stroma"/>
    <property type="evidence" value="ECO:0007669"/>
    <property type="project" value="UniProtKB-SubCell"/>
</dbReference>
<organism evidence="13 14">
    <name type="scientific">Ziziphus jujuba var. spinosa</name>
    <dbReference type="NCBI Taxonomy" id="714518"/>
    <lineage>
        <taxon>Eukaryota</taxon>
        <taxon>Viridiplantae</taxon>
        <taxon>Streptophyta</taxon>
        <taxon>Embryophyta</taxon>
        <taxon>Tracheophyta</taxon>
        <taxon>Spermatophyta</taxon>
        <taxon>Magnoliopsida</taxon>
        <taxon>eudicotyledons</taxon>
        <taxon>Gunneridae</taxon>
        <taxon>Pentapetalae</taxon>
        <taxon>rosids</taxon>
        <taxon>fabids</taxon>
        <taxon>Rosales</taxon>
        <taxon>Rhamnaceae</taxon>
        <taxon>Paliureae</taxon>
        <taxon>Ziziphus</taxon>
    </lineage>
</organism>
<evidence type="ECO:0000256" key="8">
    <source>
        <dbReference type="ARBA" id="ARBA00023239"/>
    </source>
</evidence>
<dbReference type="PANTHER" id="PTHR18952:SF201">
    <property type="entry name" value="CARBONIC ANHYDRASE"/>
    <property type="match status" value="1"/>
</dbReference>
<dbReference type="CDD" id="cd03124">
    <property type="entry name" value="alpha_CA_prokaryotic_like"/>
    <property type="match status" value="1"/>
</dbReference>
<evidence type="ECO:0000256" key="1">
    <source>
        <dbReference type="ARBA" id="ARBA00001947"/>
    </source>
</evidence>
<dbReference type="InterPro" id="IPR018338">
    <property type="entry name" value="Carbonic_anhydrase_a-class_CS"/>
</dbReference>
<keyword evidence="10" id="KW-0732">Signal</keyword>
<sequence length="265" mass="29819">MSRIVLSLSLIFLINLFLHSLSTSAQEAEDEREFDYIEGSKKGPRSWGNIKEEWGACNNGNMQSPIDLSKSHAAGAGSSTQLLLINITYNPTNGILKNRGHDITIQWEGTAGLLHINGSKYSLKQSHWHSPSEHTLDGIRYVMELHMVYASSDFNVKNKYAVVGVLYRFGQPDDFLSKLTQDIASMNDTLEQRNVGLLNPADTKIDGRRYYNYVGSLTVPPCTQDVLWIVVEKAVHDHSTLNARPVQPRNRREIHYHGPKPNGPY</sequence>
<dbReference type="InterPro" id="IPR041891">
    <property type="entry name" value="Alpha_CA_prokaryot-like"/>
</dbReference>
<comment type="subcellular location">
    <subcellularLocation>
        <location evidence="3">Plastid</location>
        <location evidence="3">Chloroplast stroma</location>
    </subcellularLocation>
</comment>
<feature type="signal peptide" evidence="10">
    <location>
        <begin position="1"/>
        <end position="25"/>
    </location>
</feature>
<dbReference type="AlphaFoldDB" id="A0A978UB77"/>
<name>A0A978UB77_ZIZJJ</name>
<dbReference type="GO" id="GO:0004089">
    <property type="term" value="F:carbonate dehydratase activity"/>
    <property type="evidence" value="ECO:0007669"/>
    <property type="project" value="UniProtKB-UniRule"/>
</dbReference>
<evidence type="ECO:0000256" key="3">
    <source>
        <dbReference type="ARBA" id="ARBA00004470"/>
    </source>
</evidence>
<dbReference type="InterPro" id="IPR036398">
    <property type="entry name" value="CA_dom_sf"/>
</dbReference>
<dbReference type="PROSITE" id="PS51144">
    <property type="entry name" value="ALPHA_CA_2"/>
    <property type="match status" value="1"/>
</dbReference>